<reference evidence="1 2" key="1">
    <citation type="journal article" date="2021" name="Elife">
        <title>Chloroplast acquisition without the gene transfer in kleptoplastic sea slugs, Plakobranchus ocellatus.</title>
        <authorList>
            <person name="Maeda T."/>
            <person name="Takahashi S."/>
            <person name="Yoshida T."/>
            <person name="Shimamura S."/>
            <person name="Takaki Y."/>
            <person name="Nagai Y."/>
            <person name="Toyoda A."/>
            <person name="Suzuki Y."/>
            <person name="Arimoto A."/>
            <person name="Ishii H."/>
            <person name="Satoh N."/>
            <person name="Nishiyama T."/>
            <person name="Hasebe M."/>
            <person name="Maruyama T."/>
            <person name="Minagawa J."/>
            <person name="Obokata J."/>
            <person name="Shigenobu S."/>
        </authorList>
    </citation>
    <scope>NUCLEOTIDE SEQUENCE [LARGE SCALE GENOMIC DNA]</scope>
</reference>
<protein>
    <submittedName>
        <fullName evidence="1">Uncharacterized protein</fullName>
    </submittedName>
</protein>
<accession>A0AAV3Y9A4</accession>
<dbReference type="AlphaFoldDB" id="A0AAV3Y9A4"/>
<keyword evidence="2" id="KW-1185">Reference proteome</keyword>
<proteinExistence type="predicted"/>
<organism evidence="1 2">
    <name type="scientific">Plakobranchus ocellatus</name>
    <dbReference type="NCBI Taxonomy" id="259542"/>
    <lineage>
        <taxon>Eukaryota</taxon>
        <taxon>Metazoa</taxon>
        <taxon>Spiralia</taxon>
        <taxon>Lophotrochozoa</taxon>
        <taxon>Mollusca</taxon>
        <taxon>Gastropoda</taxon>
        <taxon>Heterobranchia</taxon>
        <taxon>Euthyneura</taxon>
        <taxon>Panpulmonata</taxon>
        <taxon>Sacoglossa</taxon>
        <taxon>Placobranchoidea</taxon>
        <taxon>Plakobranchidae</taxon>
        <taxon>Plakobranchus</taxon>
    </lineage>
</organism>
<gene>
    <name evidence="1" type="ORF">PoB_000630600</name>
</gene>
<comment type="caution">
    <text evidence="1">The sequence shown here is derived from an EMBL/GenBank/DDBJ whole genome shotgun (WGS) entry which is preliminary data.</text>
</comment>
<name>A0AAV3Y9A4_9GAST</name>
<dbReference type="Proteomes" id="UP000735302">
    <property type="component" value="Unassembled WGS sequence"/>
</dbReference>
<sequence>MKFPTRQHRFFYRQASAFIPHSVRTDIPLGKTCKLVQQQASSLSGFYTHSTRPGCGPGMASISPAVWTLESSGRSHNSWPGY</sequence>
<dbReference type="EMBL" id="BLXT01000744">
    <property type="protein sequence ID" value="GFN79800.1"/>
    <property type="molecule type" value="Genomic_DNA"/>
</dbReference>
<evidence type="ECO:0000313" key="1">
    <source>
        <dbReference type="EMBL" id="GFN79800.1"/>
    </source>
</evidence>
<evidence type="ECO:0000313" key="2">
    <source>
        <dbReference type="Proteomes" id="UP000735302"/>
    </source>
</evidence>